<protein>
    <submittedName>
        <fullName evidence="2">Uncharacterized protein</fullName>
    </submittedName>
</protein>
<dbReference type="AlphaFoldDB" id="A0AAD5JWI4"/>
<feature type="compositionally biased region" description="Basic and acidic residues" evidence="1">
    <location>
        <begin position="1"/>
        <end position="10"/>
    </location>
</feature>
<gene>
    <name evidence="2" type="ORF">BDA99DRAFT_566356</name>
</gene>
<feature type="region of interest" description="Disordered" evidence="1">
    <location>
        <begin position="1"/>
        <end position="37"/>
    </location>
</feature>
<organism evidence="2 3">
    <name type="scientific">Phascolomyces articulosus</name>
    <dbReference type="NCBI Taxonomy" id="60185"/>
    <lineage>
        <taxon>Eukaryota</taxon>
        <taxon>Fungi</taxon>
        <taxon>Fungi incertae sedis</taxon>
        <taxon>Mucoromycota</taxon>
        <taxon>Mucoromycotina</taxon>
        <taxon>Mucoromycetes</taxon>
        <taxon>Mucorales</taxon>
        <taxon>Lichtheimiaceae</taxon>
        <taxon>Phascolomyces</taxon>
    </lineage>
</organism>
<evidence type="ECO:0000313" key="2">
    <source>
        <dbReference type="EMBL" id="KAI9244103.1"/>
    </source>
</evidence>
<evidence type="ECO:0000256" key="1">
    <source>
        <dbReference type="SAM" id="MobiDB-lite"/>
    </source>
</evidence>
<comment type="caution">
    <text evidence="2">The sequence shown here is derived from an EMBL/GenBank/DDBJ whole genome shotgun (WGS) entry which is preliminary data.</text>
</comment>
<keyword evidence="3" id="KW-1185">Reference proteome</keyword>
<accession>A0AAD5JWI4</accession>
<evidence type="ECO:0000313" key="3">
    <source>
        <dbReference type="Proteomes" id="UP001209540"/>
    </source>
</evidence>
<proteinExistence type="predicted"/>
<reference evidence="2" key="1">
    <citation type="journal article" date="2022" name="IScience">
        <title>Evolution of zygomycete secretomes and the origins of terrestrial fungal ecologies.</title>
        <authorList>
            <person name="Chang Y."/>
            <person name="Wang Y."/>
            <person name="Mondo S."/>
            <person name="Ahrendt S."/>
            <person name="Andreopoulos W."/>
            <person name="Barry K."/>
            <person name="Beard J."/>
            <person name="Benny G.L."/>
            <person name="Blankenship S."/>
            <person name="Bonito G."/>
            <person name="Cuomo C."/>
            <person name="Desiro A."/>
            <person name="Gervers K.A."/>
            <person name="Hundley H."/>
            <person name="Kuo A."/>
            <person name="LaButti K."/>
            <person name="Lang B.F."/>
            <person name="Lipzen A."/>
            <person name="O'Donnell K."/>
            <person name="Pangilinan J."/>
            <person name="Reynolds N."/>
            <person name="Sandor L."/>
            <person name="Smith M.E."/>
            <person name="Tsang A."/>
            <person name="Grigoriev I.V."/>
            <person name="Stajich J.E."/>
            <person name="Spatafora J.W."/>
        </authorList>
    </citation>
    <scope>NUCLEOTIDE SEQUENCE</scope>
    <source>
        <strain evidence="2">RSA 2281</strain>
    </source>
</reference>
<name>A0AAD5JWI4_9FUNG</name>
<dbReference type="EMBL" id="JAIXMP010000063">
    <property type="protein sequence ID" value="KAI9244103.1"/>
    <property type="molecule type" value="Genomic_DNA"/>
</dbReference>
<reference evidence="2" key="2">
    <citation type="submission" date="2023-02" db="EMBL/GenBank/DDBJ databases">
        <authorList>
            <consortium name="DOE Joint Genome Institute"/>
            <person name="Mondo S.J."/>
            <person name="Chang Y."/>
            <person name="Wang Y."/>
            <person name="Ahrendt S."/>
            <person name="Andreopoulos W."/>
            <person name="Barry K."/>
            <person name="Beard J."/>
            <person name="Benny G.L."/>
            <person name="Blankenship S."/>
            <person name="Bonito G."/>
            <person name="Cuomo C."/>
            <person name="Desiro A."/>
            <person name="Gervers K.A."/>
            <person name="Hundley H."/>
            <person name="Kuo A."/>
            <person name="LaButti K."/>
            <person name="Lang B.F."/>
            <person name="Lipzen A."/>
            <person name="O'Donnell K."/>
            <person name="Pangilinan J."/>
            <person name="Reynolds N."/>
            <person name="Sandor L."/>
            <person name="Smith M.W."/>
            <person name="Tsang A."/>
            <person name="Grigoriev I.V."/>
            <person name="Stajich J.E."/>
            <person name="Spatafora J.W."/>
        </authorList>
    </citation>
    <scope>NUCLEOTIDE SEQUENCE</scope>
    <source>
        <strain evidence="2">RSA 2281</strain>
    </source>
</reference>
<sequence>MNIQEIRQKIDNQNINKANANRRKSRRTSINPPAKRAKSFNGEIRYLQLANFQDLDLRIISIEDDSSSDEFTDEAAKKTETTLKNTTYSSSMVEAAKQARGALARYYQKAEQPKASNQVKREWEDKYKPAALKSVLVDSWLTEICRSPKSGI</sequence>
<dbReference type="Proteomes" id="UP001209540">
    <property type="component" value="Unassembled WGS sequence"/>
</dbReference>